<dbReference type="EMBL" id="FQXC01000001">
    <property type="protein sequence ID" value="SHG77814.1"/>
    <property type="molecule type" value="Genomic_DNA"/>
</dbReference>
<evidence type="ECO:0000259" key="3">
    <source>
        <dbReference type="Pfam" id="PF04809"/>
    </source>
</evidence>
<dbReference type="Pfam" id="PF04809">
    <property type="entry name" value="HupH_C"/>
    <property type="match status" value="2"/>
</dbReference>
<feature type="domain" description="HupH hydrogenase expression protein C-terminal" evidence="3">
    <location>
        <begin position="51"/>
        <end position="135"/>
    </location>
</feature>
<proteinExistence type="inferred from homology"/>
<evidence type="ECO:0000256" key="1">
    <source>
        <dbReference type="ARBA" id="ARBA00010832"/>
    </source>
</evidence>
<keyword evidence="5" id="KW-1185">Reference proteome</keyword>
<dbReference type="OrthoDB" id="6560677at2"/>
<feature type="region of interest" description="Disordered" evidence="2">
    <location>
        <begin position="1"/>
        <end position="21"/>
    </location>
</feature>
<evidence type="ECO:0000256" key="2">
    <source>
        <dbReference type="SAM" id="MobiDB-lite"/>
    </source>
</evidence>
<comment type="similarity">
    <text evidence="1">Belongs to the HupH/HyaF family.</text>
</comment>
<evidence type="ECO:0000313" key="5">
    <source>
        <dbReference type="Proteomes" id="UP000184221"/>
    </source>
</evidence>
<gene>
    <name evidence="4" type="ORF">SAMN05443551_0553</name>
</gene>
<dbReference type="RefSeq" id="WP_072775972.1">
    <property type="nucleotide sequence ID" value="NZ_FQXC01000001.1"/>
</dbReference>
<evidence type="ECO:0000313" key="4">
    <source>
        <dbReference type="EMBL" id="SHG77814.1"/>
    </source>
</evidence>
<dbReference type="AlphaFoldDB" id="A0A1M5MJY8"/>
<dbReference type="InterPro" id="IPR006894">
    <property type="entry name" value="HupH_Hydgase_express_prot_C"/>
</dbReference>
<dbReference type="InterPro" id="IPR038527">
    <property type="entry name" value="HupH_C_sf"/>
</dbReference>
<accession>A0A1M5MJY8</accession>
<sequence>MVQNFQMPPTGFGPGSQPEDETLDVMPMPQEMRTYSPRIPEAADASDAATMRLLDEIADAASVCAETGAAQVFDLSGLSPKSRALVAEVMGEGEVSIRMRGIPAIAAQESVFAGVWVLKGEGIDRIEVAPVPTLALDRAFAPVRAGQGKKTPELPGLASAPALIVELLDKSGAFVPGQDPHVINLTLLPHSEPDLVWLDSALGEGSVTILSRGYGNCRITATATKGIWRVQFFNSMDTLILDTFEVTSIPEVAIAADEDLADSALRIRAVMEAIA</sequence>
<protein>
    <submittedName>
        <fullName evidence="4">Hydrogenase-1 operon protein HyaF</fullName>
    </submittedName>
</protein>
<name>A0A1M5MJY8_9RHOB</name>
<reference evidence="4 5" key="1">
    <citation type="submission" date="2016-11" db="EMBL/GenBank/DDBJ databases">
        <authorList>
            <person name="Jaros S."/>
            <person name="Januszkiewicz K."/>
            <person name="Wedrychowicz H."/>
        </authorList>
    </citation>
    <scope>NUCLEOTIDE SEQUENCE [LARGE SCALE GENOMIC DNA]</scope>
    <source>
        <strain evidence="4 5">DSM 29431</strain>
    </source>
</reference>
<dbReference type="STRING" id="996342.SAMN05443551_0553"/>
<organism evidence="4 5">
    <name type="scientific">Marivita hallyeonensis</name>
    <dbReference type="NCBI Taxonomy" id="996342"/>
    <lineage>
        <taxon>Bacteria</taxon>
        <taxon>Pseudomonadati</taxon>
        <taxon>Pseudomonadota</taxon>
        <taxon>Alphaproteobacteria</taxon>
        <taxon>Rhodobacterales</taxon>
        <taxon>Roseobacteraceae</taxon>
        <taxon>Marivita</taxon>
    </lineage>
</organism>
<dbReference type="Gene3D" id="3.30.1370.140">
    <property type="entry name" value="HupH hydrogenase expression protein, C-terminal domain"/>
    <property type="match status" value="2"/>
</dbReference>
<dbReference type="Proteomes" id="UP000184221">
    <property type="component" value="Unassembled WGS sequence"/>
</dbReference>
<feature type="domain" description="HupH hydrogenase expression protein C-terminal" evidence="3">
    <location>
        <begin position="158"/>
        <end position="273"/>
    </location>
</feature>